<keyword evidence="2" id="KW-0820">tRNA-binding</keyword>
<dbReference type="GO" id="GO:0004045">
    <property type="term" value="F:peptidyl-tRNA hydrolase activity"/>
    <property type="evidence" value="ECO:0007669"/>
    <property type="project" value="UniProtKB-EC"/>
</dbReference>
<dbReference type="Gene3D" id="3.40.50.1470">
    <property type="entry name" value="Peptidyl-tRNA hydrolase"/>
    <property type="match status" value="1"/>
</dbReference>
<evidence type="ECO:0000256" key="2">
    <source>
        <dbReference type="ARBA" id="ARBA00022555"/>
    </source>
</evidence>
<comment type="similarity">
    <text evidence="5">Belongs to the PTH family.</text>
</comment>
<dbReference type="EMBL" id="SNRY01003698">
    <property type="protein sequence ID" value="KAA6320057.1"/>
    <property type="molecule type" value="Genomic_DNA"/>
</dbReference>
<dbReference type="InterPro" id="IPR001328">
    <property type="entry name" value="Pept_tRNA_hydro"/>
</dbReference>
<dbReference type="SUPFAM" id="SSF53178">
    <property type="entry name" value="Peptidyl-tRNA hydrolase-like"/>
    <property type="match status" value="1"/>
</dbReference>
<dbReference type="EC" id="3.1.1.29" evidence="1"/>
<organism evidence="6">
    <name type="scientific">termite gut metagenome</name>
    <dbReference type="NCBI Taxonomy" id="433724"/>
    <lineage>
        <taxon>unclassified sequences</taxon>
        <taxon>metagenomes</taxon>
        <taxon>organismal metagenomes</taxon>
    </lineage>
</organism>
<reference evidence="6" key="1">
    <citation type="submission" date="2019-03" db="EMBL/GenBank/DDBJ databases">
        <title>Single cell metagenomics reveals metabolic interactions within the superorganism composed of flagellate Streblomastix strix and complex community of Bacteroidetes bacteria on its surface.</title>
        <authorList>
            <person name="Treitli S.C."/>
            <person name="Kolisko M."/>
            <person name="Husnik F."/>
            <person name="Keeling P."/>
            <person name="Hampl V."/>
        </authorList>
    </citation>
    <scope>NUCLEOTIDE SEQUENCE</scope>
    <source>
        <strain evidence="6">STM</strain>
    </source>
</reference>
<dbReference type="AlphaFoldDB" id="A0A5J4QEC0"/>
<dbReference type="FunFam" id="3.40.50.1470:FF:000001">
    <property type="entry name" value="Peptidyl-tRNA hydrolase"/>
    <property type="match status" value="1"/>
</dbReference>
<accession>A0A5J4QEC0</accession>
<protein>
    <recommendedName>
        <fullName evidence="1">peptidyl-tRNA hydrolase</fullName>
        <ecNumber evidence="1">3.1.1.29</ecNumber>
    </recommendedName>
</protein>
<evidence type="ECO:0000313" key="6">
    <source>
        <dbReference type="EMBL" id="KAA6320057.1"/>
    </source>
</evidence>
<gene>
    <name evidence="6" type="ORF">EZS27_030119</name>
</gene>
<dbReference type="NCBIfam" id="TIGR00447">
    <property type="entry name" value="pth"/>
    <property type="match status" value="1"/>
</dbReference>
<proteinExistence type="inferred from homology"/>
<evidence type="ECO:0000256" key="4">
    <source>
        <dbReference type="ARBA" id="ARBA00022884"/>
    </source>
</evidence>
<dbReference type="Pfam" id="PF01195">
    <property type="entry name" value="Pept_tRNA_hydro"/>
    <property type="match status" value="1"/>
</dbReference>
<evidence type="ECO:0000256" key="3">
    <source>
        <dbReference type="ARBA" id="ARBA00022801"/>
    </source>
</evidence>
<dbReference type="GO" id="GO:0000049">
    <property type="term" value="F:tRNA binding"/>
    <property type="evidence" value="ECO:0007669"/>
    <property type="project" value="UniProtKB-KW"/>
</dbReference>
<comment type="caution">
    <text evidence="6">The sequence shown here is derived from an EMBL/GenBank/DDBJ whole genome shotgun (WGS) entry which is preliminary data.</text>
</comment>
<dbReference type="HAMAP" id="MF_00083">
    <property type="entry name" value="Pept_tRNA_hydro_bact"/>
    <property type="match status" value="1"/>
</dbReference>
<evidence type="ECO:0000256" key="5">
    <source>
        <dbReference type="ARBA" id="ARBA00038063"/>
    </source>
</evidence>
<dbReference type="InterPro" id="IPR018171">
    <property type="entry name" value="Pept_tRNA_hydro_CS"/>
</dbReference>
<keyword evidence="3 6" id="KW-0378">Hydrolase</keyword>
<dbReference type="InterPro" id="IPR036416">
    <property type="entry name" value="Pept_tRNA_hydro_sf"/>
</dbReference>
<dbReference type="PANTHER" id="PTHR17224:SF1">
    <property type="entry name" value="PEPTIDYL-TRNA HYDROLASE"/>
    <property type="match status" value="1"/>
</dbReference>
<evidence type="ECO:0000256" key="1">
    <source>
        <dbReference type="ARBA" id="ARBA00013260"/>
    </source>
</evidence>
<dbReference type="PANTHER" id="PTHR17224">
    <property type="entry name" value="PEPTIDYL-TRNA HYDROLASE"/>
    <property type="match status" value="1"/>
</dbReference>
<name>A0A5J4QEC0_9ZZZZ</name>
<dbReference type="PROSITE" id="PS01195">
    <property type="entry name" value="PEPT_TRNA_HYDROL_1"/>
    <property type="match status" value="1"/>
</dbReference>
<dbReference type="CDD" id="cd00462">
    <property type="entry name" value="PTH"/>
    <property type="match status" value="1"/>
</dbReference>
<sequence>MKYLIVGLGNMGTEYHETRHNIGFMVLDAFAKASNLVFTNKRYGENTTLSIKGRQLVLLKPSTFINLSGFAVHYYLQKENIPLENLLIIVDDLTLPFGTLRLKARGSDAGHNGLKHIASTLGTQEYARLRFGIGNNFPRGGQIDYVLGKFEGEDLKTMDEHLQTVGEIIKSFCLAGIDNTMNRYNETTKSPS</sequence>
<keyword evidence="4" id="KW-0694">RNA-binding</keyword>